<accession>A0A438AM58</accession>
<dbReference type="GO" id="GO:0016887">
    <property type="term" value="F:ATP hydrolysis activity"/>
    <property type="evidence" value="ECO:0007669"/>
    <property type="project" value="InterPro"/>
</dbReference>
<reference evidence="2 3" key="1">
    <citation type="submission" date="2018-11" db="EMBL/GenBank/DDBJ databases">
        <title>Mesobaculum littorinae gen. nov., sp. nov., isolated from Littorina scabra that represents a novel genus of the order Rhodobacteraceae.</title>
        <authorList>
            <person name="Li F."/>
        </authorList>
    </citation>
    <scope>NUCLEOTIDE SEQUENCE [LARGE SCALE GENOMIC DNA]</scope>
    <source>
        <strain evidence="2 3">M0103</strain>
    </source>
</reference>
<proteinExistence type="predicted"/>
<dbReference type="PIRSF" id="PIRSF029347">
    <property type="entry name" value="RecF"/>
    <property type="match status" value="1"/>
</dbReference>
<feature type="domain" description="ATPase AAA-type core" evidence="1">
    <location>
        <begin position="23"/>
        <end position="94"/>
    </location>
</feature>
<dbReference type="Proteomes" id="UP000285908">
    <property type="component" value="Unassembled WGS sequence"/>
</dbReference>
<evidence type="ECO:0000313" key="3">
    <source>
        <dbReference type="Proteomes" id="UP000285908"/>
    </source>
</evidence>
<dbReference type="SUPFAM" id="SSF52540">
    <property type="entry name" value="P-loop containing nucleoside triphosphate hydrolases"/>
    <property type="match status" value="1"/>
</dbReference>
<dbReference type="AlphaFoldDB" id="A0A438AM58"/>
<dbReference type="Gene3D" id="3.40.50.300">
    <property type="entry name" value="P-loop containing nucleotide triphosphate hydrolases"/>
    <property type="match status" value="2"/>
</dbReference>
<organism evidence="2 3">
    <name type="scientific">Mesobaculum littorinae</name>
    <dbReference type="NCBI Taxonomy" id="2486419"/>
    <lineage>
        <taxon>Bacteria</taxon>
        <taxon>Pseudomonadati</taxon>
        <taxon>Pseudomonadota</taxon>
        <taxon>Alphaproteobacteria</taxon>
        <taxon>Rhodobacterales</taxon>
        <taxon>Roseobacteraceae</taxon>
        <taxon>Mesobaculum</taxon>
    </lineage>
</organism>
<keyword evidence="2" id="KW-0547">Nucleotide-binding</keyword>
<gene>
    <name evidence="2" type="ORF">EKE94_03105</name>
</gene>
<keyword evidence="2" id="KW-0067">ATP-binding</keyword>
<dbReference type="RefSeq" id="WP_127905128.1">
    <property type="nucleotide sequence ID" value="NZ_RQXX01000001.1"/>
</dbReference>
<dbReference type="OrthoDB" id="7596665at2"/>
<dbReference type="InterPro" id="IPR003959">
    <property type="entry name" value="ATPase_AAA_core"/>
</dbReference>
<comment type="caution">
    <text evidence="2">The sequence shown here is derived from an EMBL/GenBank/DDBJ whole genome shotgun (WGS) entry which is preliminary data.</text>
</comment>
<dbReference type="InterPro" id="IPR014555">
    <property type="entry name" value="RecF-like"/>
</dbReference>
<keyword evidence="3" id="KW-1185">Reference proteome</keyword>
<name>A0A438AM58_9RHOB</name>
<dbReference type="GO" id="GO:0005524">
    <property type="term" value="F:ATP binding"/>
    <property type="evidence" value="ECO:0007669"/>
    <property type="project" value="UniProtKB-KW"/>
</dbReference>
<evidence type="ECO:0000313" key="2">
    <source>
        <dbReference type="EMBL" id="RVV99685.1"/>
    </source>
</evidence>
<dbReference type="EMBL" id="RQXX01000001">
    <property type="protein sequence ID" value="RVV99685.1"/>
    <property type="molecule type" value="Genomic_DNA"/>
</dbReference>
<dbReference type="Pfam" id="PF13304">
    <property type="entry name" value="AAA_21"/>
    <property type="match status" value="2"/>
</dbReference>
<protein>
    <submittedName>
        <fullName evidence="2">ATP-binding protein</fullName>
    </submittedName>
</protein>
<sequence>MLLSFSLKSFKSYRESNLPLAPLTVLIGANASGKSNAIEGLRLMSWLAQGQRLSAIQYSVNSGEQVVRGTARNLPNEGASKFGFACSFSGARWEDWDIEIELREDGLHILSESVTSPWESVPLYTLDQPSTGRGTDVGVAYNNFARGGKKPHIICIDQMPIFTQLVTPASISANHKKSRKEVPSASRVIEGLLSNILFLDPNPQLMRNYSFPAGEKLRGDGANLSAVLFDLCGRPKDEVEISDLSDLLDGVEAAPELLSLIQSLPEQNIDGISFIKEPRGGVMVSLTESFGGHLKRYDASLLSDGTLRVLSIAAALLSAPIGTMVVIEEIDNGVHPSRAKHLLTSIRRIAEERQLRVLMSTHNPALLDALPDESIPDVLFCYRSTDDGSSKIMRLSDSESYPEIVAQDSLGGLLTSGLLDRYAKLKKTSKDRKVSALDWLNKARQTDE</sequence>
<feature type="domain" description="ATPase AAA-type core" evidence="1">
    <location>
        <begin position="285"/>
        <end position="368"/>
    </location>
</feature>
<dbReference type="PANTHER" id="PTHR40396">
    <property type="entry name" value="ATPASE-LIKE PROTEIN"/>
    <property type="match status" value="1"/>
</dbReference>
<dbReference type="PANTHER" id="PTHR40396:SF1">
    <property type="entry name" value="ATPASE AAA-TYPE CORE DOMAIN-CONTAINING PROTEIN"/>
    <property type="match status" value="1"/>
</dbReference>
<dbReference type="CDD" id="cd00267">
    <property type="entry name" value="ABC_ATPase"/>
    <property type="match status" value="1"/>
</dbReference>
<dbReference type="InterPro" id="IPR027417">
    <property type="entry name" value="P-loop_NTPase"/>
</dbReference>
<evidence type="ECO:0000259" key="1">
    <source>
        <dbReference type="Pfam" id="PF13304"/>
    </source>
</evidence>